<evidence type="ECO:0000313" key="2">
    <source>
        <dbReference type="EMBL" id="KAG0145220.1"/>
    </source>
</evidence>
<gene>
    <name evidence="2" type="ORF">CROQUDRAFT_94063</name>
</gene>
<sequence length="97" mass="11461">MPRDQTWESLPAILLSYATRAPGLIKRRRVKGAKRPSYRNFNYVRVTTLFEVTLKRTKAGKNTSGTRRQLQWERLKKEKNQDTFREHEQTPTPESIT</sequence>
<comment type="caution">
    <text evidence="2">The sequence shown here is derived from an EMBL/GenBank/DDBJ whole genome shotgun (WGS) entry which is preliminary data.</text>
</comment>
<protein>
    <submittedName>
        <fullName evidence="2">Uncharacterized protein</fullName>
    </submittedName>
</protein>
<name>A0A9P6NKG4_9BASI</name>
<reference evidence="2" key="1">
    <citation type="submission" date="2013-11" db="EMBL/GenBank/DDBJ databases">
        <title>Genome sequence of the fusiform rust pathogen reveals effectors for host alternation and coevolution with pine.</title>
        <authorList>
            <consortium name="DOE Joint Genome Institute"/>
            <person name="Smith K."/>
            <person name="Pendleton A."/>
            <person name="Kubisiak T."/>
            <person name="Anderson C."/>
            <person name="Salamov A."/>
            <person name="Aerts A."/>
            <person name="Riley R."/>
            <person name="Clum A."/>
            <person name="Lindquist E."/>
            <person name="Ence D."/>
            <person name="Campbell M."/>
            <person name="Kronenberg Z."/>
            <person name="Feau N."/>
            <person name="Dhillon B."/>
            <person name="Hamelin R."/>
            <person name="Burleigh J."/>
            <person name="Smith J."/>
            <person name="Yandell M."/>
            <person name="Nelson C."/>
            <person name="Grigoriev I."/>
            <person name="Davis J."/>
        </authorList>
    </citation>
    <scope>NUCLEOTIDE SEQUENCE</scope>
    <source>
        <strain evidence="2">G11</strain>
    </source>
</reference>
<proteinExistence type="predicted"/>
<feature type="compositionally biased region" description="Polar residues" evidence="1">
    <location>
        <begin position="60"/>
        <end position="69"/>
    </location>
</feature>
<feature type="region of interest" description="Disordered" evidence="1">
    <location>
        <begin position="59"/>
        <end position="97"/>
    </location>
</feature>
<dbReference type="AlphaFoldDB" id="A0A9P6NKG4"/>
<evidence type="ECO:0000313" key="3">
    <source>
        <dbReference type="Proteomes" id="UP000886653"/>
    </source>
</evidence>
<organism evidence="2 3">
    <name type="scientific">Cronartium quercuum f. sp. fusiforme G11</name>
    <dbReference type="NCBI Taxonomy" id="708437"/>
    <lineage>
        <taxon>Eukaryota</taxon>
        <taxon>Fungi</taxon>
        <taxon>Dikarya</taxon>
        <taxon>Basidiomycota</taxon>
        <taxon>Pucciniomycotina</taxon>
        <taxon>Pucciniomycetes</taxon>
        <taxon>Pucciniales</taxon>
        <taxon>Coleosporiaceae</taxon>
        <taxon>Cronartium</taxon>
    </lineage>
</organism>
<feature type="compositionally biased region" description="Basic and acidic residues" evidence="1">
    <location>
        <begin position="70"/>
        <end position="89"/>
    </location>
</feature>
<evidence type="ECO:0000256" key="1">
    <source>
        <dbReference type="SAM" id="MobiDB-lite"/>
    </source>
</evidence>
<accession>A0A9P6NKG4</accession>
<dbReference type="EMBL" id="MU167280">
    <property type="protein sequence ID" value="KAG0145220.1"/>
    <property type="molecule type" value="Genomic_DNA"/>
</dbReference>
<keyword evidence="3" id="KW-1185">Reference proteome</keyword>
<dbReference type="Proteomes" id="UP000886653">
    <property type="component" value="Unassembled WGS sequence"/>
</dbReference>